<protein>
    <submittedName>
        <fullName evidence="1">Uncharacterized protein</fullName>
    </submittedName>
</protein>
<proteinExistence type="predicted"/>
<dbReference type="Proteomes" id="UP000494363">
    <property type="component" value="Unassembled WGS sequence"/>
</dbReference>
<dbReference type="EMBL" id="CADIKH010000257">
    <property type="protein sequence ID" value="CAB3775094.1"/>
    <property type="molecule type" value="Genomic_DNA"/>
</dbReference>
<sequence length="203" mass="21460">MSIIGDISQSFHNEVNKVKQDFGQLEATAKKQGSDLENSLKSFHNGHFGADLKGMLDQQLSDSSKTLQKAGKTWYDGLNTPSNTILDTVKKEAPSTARYINGYQNFTDNLEQGATTTISNVPKGIQNIGDGSVNVVGGLASGNLHQVLKGGGQIVHGVGDIPVTPAQVAGNVTENTAAKYIDDGKAKSAIGYAADRAFSHFHA</sequence>
<dbReference type="RefSeq" id="WP_175233466.1">
    <property type="nucleotide sequence ID" value="NZ_CADIKH010000257.1"/>
</dbReference>
<keyword evidence="2" id="KW-1185">Reference proteome</keyword>
<accession>A0A6J5F9D3</accession>
<evidence type="ECO:0000313" key="2">
    <source>
        <dbReference type="Proteomes" id="UP000494363"/>
    </source>
</evidence>
<name>A0A6J5F9D3_9BURK</name>
<gene>
    <name evidence="1" type="ORF">LMG29542_08476</name>
</gene>
<evidence type="ECO:0000313" key="1">
    <source>
        <dbReference type="EMBL" id="CAB3775094.1"/>
    </source>
</evidence>
<organism evidence="1 2">
    <name type="scientific">Paraburkholderia humisilvae</name>
    <dbReference type="NCBI Taxonomy" id="627669"/>
    <lineage>
        <taxon>Bacteria</taxon>
        <taxon>Pseudomonadati</taxon>
        <taxon>Pseudomonadota</taxon>
        <taxon>Betaproteobacteria</taxon>
        <taxon>Burkholderiales</taxon>
        <taxon>Burkholderiaceae</taxon>
        <taxon>Paraburkholderia</taxon>
    </lineage>
</organism>
<dbReference type="AlphaFoldDB" id="A0A6J5F9D3"/>
<reference evidence="1 2" key="1">
    <citation type="submission" date="2020-04" db="EMBL/GenBank/DDBJ databases">
        <authorList>
            <person name="De Canck E."/>
        </authorList>
    </citation>
    <scope>NUCLEOTIDE SEQUENCE [LARGE SCALE GENOMIC DNA]</scope>
    <source>
        <strain evidence="1 2">LMG 29542</strain>
    </source>
</reference>